<feature type="non-terminal residue" evidence="1">
    <location>
        <position position="104"/>
    </location>
</feature>
<sequence>MPLFNDEKNKCIRYYMKMWGHLDNCFVRISNEMPKFTPIQIYNHWKKFFDPQYPQIYHGKKRHVHQVGDKPCFRNKFTNFLNSIRKYSGKVMQEKKQEKKIEQE</sequence>
<organism evidence="1">
    <name type="scientific">Rhizophagus irregularis (strain DAOM 181602 / DAOM 197198 / MUCL 43194)</name>
    <name type="common">Arbuscular mycorrhizal fungus</name>
    <name type="synonym">Glomus intraradices</name>
    <dbReference type="NCBI Taxonomy" id="747089"/>
    <lineage>
        <taxon>Eukaryota</taxon>
        <taxon>Fungi</taxon>
        <taxon>Fungi incertae sedis</taxon>
        <taxon>Mucoromycota</taxon>
        <taxon>Glomeromycotina</taxon>
        <taxon>Glomeromycetes</taxon>
        <taxon>Glomerales</taxon>
        <taxon>Glomeraceae</taxon>
        <taxon>Rhizophagus</taxon>
    </lineage>
</organism>
<gene>
    <name evidence="1" type="ORF">GLOINDRAFT_91566</name>
</gene>
<proteinExistence type="predicted"/>
<dbReference type="EMBL" id="KI275863">
    <property type="protein sequence ID" value="ESA22111.1"/>
    <property type="molecule type" value="Genomic_DNA"/>
</dbReference>
<dbReference type="AlphaFoldDB" id="U9V2L1"/>
<dbReference type="VEuPathDB" id="FungiDB:RhiirFUN_025918"/>
<dbReference type="HOGENOM" id="CLU_2256524_0_0_1"/>
<evidence type="ECO:0000313" key="1">
    <source>
        <dbReference type="EMBL" id="ESA22111.1"/>
    </source>
</evidence>
<name>U9V2L1_RHIID</name>
<dbReference type="SUPFAM" id="SSF46689">
    <property type="entry name" value="Homeodomain-like"/>
    <property type="match status" value="1"/>
</dbReference>
<dbReference type="InterPro" id="IPR009057">
    <property type="entry name" value="Homeodomain-like_sf"/>
</dbReference>
<protein>
    <submittedName>
        <fullName evidence="1">Uncharacterized protein</fullName>
    </submittedName>
</protein>
<reference evidence="1" key="1">
    <citation type="submission" date="2013-07" db="EMBL/GenBank/DDBJ databases">
        <title>The genome of an arbuscular mycorrhizal fungus provides insights into the evolution of the oldest plant symbiosis.</title>
        <authorList>
            <consortium name="DOE Joint Genome Institute"/>
            <person name="Tisserant E."/>
            <person name="Malbreil M."/>
            <person name="Kuo A."/>
            <person name="Kohler A."/>
            <person name="Symeonidi A."/>
            <person name="Balestrini R."/>
            <person name="Charron P."/>
            <person name="Duensing N."/>
            <person name="Frei-dit-Frey N."/>
            <person name="Gianinazzi-Pearson V."/>
            <person name="Gilbert B."/>
            <person name="Handa Y."/>
            <person name="Hijri M."/>
            <person name="Kaul R."/>
            <person name="Kawaguchi M."/>
            <person name="Krajinski F."/>
            <person name="Lammers P."/>
            <person name="Lapierre D."/>
            <person name="Masclaux F.G."/>
            <person name="Murat C."/>
            <person name="Morin E."/>
            <person name="Ndikumana S."/>
            <person name="Pagni M."/>
            <person name="Petitpierre D."/>
            <person name="Requena N."/>
            <person name="Rosikiewicz P."/>
            <person name="Riley R."/>
            <person name="Saito K."/>
            <person name="San Clemente H."/>
            <person name="Shapiro H."/>
            <person name="van Tuinen D."/>
            <person name="Becard G."/>
            <person name="Bonfante P."/>
            <person name="Paszkowski U."/>
            <person name="Shachar-Hill Y."/>
            <person name="Young J.P."/>
            <person name="Sanders I.R."/>
            <person name="Henrissat B."/>
            <person name="Rensing S.A."/>
            <person name="Grigoriev I.V."/>
            <person name="Corradi N."/>
            <person name="Roux C."/>
            <person name="Martin F."/>
        </authorList>
    </citation>
    <scope>NUCLEOTIDE SEQUENCE</scope>
    <source>
        <strain evidence="1">DAOM 197198</strain>
    </source>
</reference>
<accession>U9V2L1</accession>